<dbReference type="EMBL" id="BJYZ01000034">
    <property type="protein sequence ID" value="GEO41958.1"/>
    <property type="molecule type" value="Genomic_DNA"/>
</dbReference>
<name>A0A512DZP1_9PROT</name>
<organism evidence="1 2">
    <name type="scientific">Skermanella aerolata</name>
    <dbReference type="NCBI Taxonomy" id="393310"/>
    <lineage>
        <taxon>Bacteria</taxon>
        <taxon>Pseudomonadati</taxon>
        <taxon>Pseudomonadota</taxon>
        <taxon>Alphaproteobacteria</taxon>
        <taxon>Rhodospirillales</taxon>
        <taxon>Azospirillaceae</taxon>
        <taxon>Skermanella</taxon>
    </lineage>
</organism>
<comment type="caution">
    <text evidence="1">The sequence shown here is derived from an EMBL/GenBank/DDBJ whole genome shotgun (WGS) entry which is preliminary data.</text>
</comment>
<dbReference type="Proteomes" id="UP000321523">
    <property type="component" value="Unassembled WGS sequence"/>
</dbReference>
<sequence length="233" mass="26563">MTEEIMTDEAMIAEIIAAVRDGRYRVSKVWDQDYDESERTDTQCKHFGSRSIYTALSCWVRVSLEARGLPDLEIALVVDAAFQKDEGRVIAERVYIDDCNLTYFFDDGSSFWENVWIDGMDEPERDLAHQLFEAVSDHGWTRHRYTKAAEDYVTRLCVLGDDRLREYEYLSSLIAAVSVSLAPTATTQIERVTAVARALNRPVGTVHKWAKRLSAPKGRTYSVVRDQLKALIA</sequence>
<evidence type="ECO:0000313" key="1">
    <source>
        <dbReference type="EMBL" id="GEO41958.1"/>
    </source>
</evidence>
<proteinExistence type="predicted"/>
<reference evidence="1 2" key="1">
    <citation type="submission" date="2019-07" db="EMBL/GenBank/DDBJ databases">
        <title>Whole genome shotgun sequence of Skermanella aerolata NBRC 106429.</title>
        <authorList>
            <person name="Hosoyama A."/>
            <person name="Uohara A."/>
            <person name="Ohji S."/>
            <person name="Ichikawa N."/>
        </authorList>
    </citation>
    <scope>NUCLEOTIDE SEQUENCE [LARGE SCALE GENOMIC DNA]</scope>
    <source>
        <strain evidence="1 2">NBRC 106429</strain>
    </source>
</reference>
<keyword evidence="2" id="KW-1185">Reference proteome</keyword>
<evidence type="ECO:0000313" key="2">
    <source>
        <dbReference type="Proteomes" id="UP000321523"/>
    </source>
</evidence>
<protein>
    <submittedName>
        <fullName evidence="1">Uncharacterized protein</fullName>
    </submittedName>
</protein>
<accession>A0A512DZP1</accession>
<dbReference type="AlphaFoldDB" id="A0A512DZP1"/>
<dbReference type="RefSeq" id="WP_044434809.1">
    <property type="nucleotide sequence ID" value="NZ_BJYZ01000034.1"/>
</dbReference>
<gene>
    <name evidence="1" type="ORF">SAE02_61060</name>
</gene>